<comment type="subcellular location">
    <subcellularLocation>
        <location evidence="1">Membrane</location>
        <topology evidence="1">Multi-pass membrane protein</topology>
    </subcellularLocation>
</comment>
<feature type="transmembrane region" description="Helical" evidence="8">
    <location>
        <begin position="390"/>
        <end position="410"/>
    </location>
</feature>
<dbReference type="InterPro" id="IPR004841">
    <property type="entry name" value="AA-permease/SLC12A_dom"/>
</dbReference>
<feature type="transmembrane region" description="Helical" evidence="8">
    <location>
        <begin position="59"/>
        <end position="78"/>
    </location>
</feature>
<dbReference type="PIRSF" id="PIRSF006060">
    <property type="entry name" value="AA_transporter"/>
    <property type="match status" value="1"/>
</dbReference>
<protein>
    <recommendedName>
        <fullName evidence="9">Amino acid permease/ SLC12A domain-containing protein</fullName>
    </recommendedName>
</protein>
<evidence type="ECO:0000256" key="7">
    <source>
        <dbReference type="SAM" id="MobiDB-lite"/>
    </source>
</evidence>
<dbReference type="RefSeq" id="XP_064711655.1">
    <property type="nucleotide sequence ID" value="XM_064843795.1"/>
</dbReference>
<feature type="transmembrane region" description="Helical" evidence="8">
    <location>
        <begin position="288"/>
        <end position="306"/>
    </location>
</feature>
<evidence type="ECO:0000313" key="10">
    <source>
        <dbReference type="EMBL" id="KAK5064331.1"/>
    </source>
</evidence>
<accession>A0AAV9NQI1</accession>
<evidence type="ECO:0000256" key="1">
    <source>
        <dbReference type="ARBA" id="ARBA00004141"/>
    </source>
</evidence>
<organism evidence="10 11">
    <name type="scientific">Exophiala bonariae</name>
    <dbReference type="NCBI Taxonomy" id="1690606"/>
    <lineage>
        <taxon>Eukaryota</taxon>
        <taxon>Fungi</taxon>
        <taxon>Dikarya</taxon>
        <taxon>Ascomycota</taxon>
        <taxon>Pezizomycotina</taxon>
        <taxon>Eurotiomycetes</taxon>
        <taxon>Chaetothyriomycetidae</taxon>
        <taxon>Chaetothyriales</taxon>
        <taxon>Herpotrichiellaceae</taxon>
        <taxon>Exophiala</taxon>
    </lineage>
</organism>
<dbReference type="EMBL" id="JAVRRD010000001">
    <property type="protein sequence ID" value="KAK5064331.1"/>
    <property type="molecule type" value="Genomic_DNA"/>
</dbReference>
<dbReference type="FunFam" id="1.20.1740.10:FF:000006">
    <property type="entry name" value="General amino acid permease"/>
    <property type="match status" value="1"/>
</dbReference>
<feature type="compositionally biased region" description="Basic and acidic residues" evidence="7">
    <location>
        <begin position="1"/>
        <end position="11"/>
    </location>
</feature>
<comment type="caution">
    <text evidence="10">The sequence shown here is derived from an EMBL/GenBank/DDBJ whole genome shotgun (WGS) entry which is preliminary data.</text>
</comment>
<evidence type="ECO:0000256" key="2">
    <source>
        <dbReference type="ARBA" id="ARBA00022448"/>
    </source>
</evidence>
<feature type="transmembrane region" description="Helical" evidence="8">
    <location>
        <begin position="133"/>
        <end position="160"/>
    </location>
</feature>
<gene>
    <name evidence="10" type="ORF">LTR84_000164</name>
</gene>
<dbReference type="PANTHER" id="PTHR43341">
    <property type="entry name" value="AMINO ACID PERMEASE"/>
    <property type="match status" value="1"/>
</dbReference>
<reference evidence="10 11" key="1">
    <citation type="submission" date="2023-08" db="EMBL/GenBank/DDBJ databases">
        <title>Black Yeasts Isolated from many extreme environments.</title>
        <authorList>
            <person name="Coleine C."/>
            <person name="Stajich J.E."/>
            <person name="Selbmann L."/>
        </authorList>
    </citation>
    <scope>NUCLEOTIDE SEQUENCE [LARGE SCALE GENOMIC DNA]</scope>
    <source>
        <strain evidence="10 11">CCFEE 5792</strain>
    </source>
</reference>
<keyword evidence="2" id="KW-0813">Transport</keyword>
<sequence>MSSEDLKKTPDMETMSPVHTITPGTMTHTKSINEQGMARPDVQGMRTTKRGLKSRHVQLMAIGGSIGTALFVGIGGSLSRAGPLSLLLGYMFWGIGFIWPCNLYTAEMVAYLPIKGQIFELASRYVDPAAGFALGWTYFFGGSMLVCVEHSAVAAVIQYWNSDINPAAWVTISIVVCYFFNVVAVKWYGETEFIMASTKIILLVGLILLTFITMVGGNPQHDAYGFRYWKNGLATHAYYTSGTTGGFLAWWTCVRYAAFTIAGPDLITMAAGEIQNPRKTIPRVAKLVFYRLVGFYIVGVLAVGILCSSRDTRLLGALKSGASGAAASPWVVGIQNLGIEGLPSVINVVIMLSGFSCGNAYLYSTSRTLFSLAQDGQAPKIFLKCTKAGVPIWCVTAVSLIGCLTYLVASNSAVTVFYWFVNLTTICFVLVYTTYIFVWTRWYEACKAQGLDRKTLPYHVPFAPYTAWFGIVAGCVCMIFMGFDVFVPWDTQGFVTFYFGLAFGVVMFVFWKVYKKTKWVSPANADLYTGLAEVNEECAHWESPEAKEKEHERLAQLNFFSRTWEKMW</sequence>
<feature type="transmembrane region" description="Helical" evidence="8">
    <location>
        <begin position="166"/>
        <end position="188"/>
    </location>
</feature>
<feature type="transmembrane region" description="Helical" evidence="8">
    <location>
        <begin position="90"/>
        <end position="112"/>
    </location>
</feature>
<keyword evidence="11" id="KW-1185">Reference proteome</keyword>
<feature type="transmembrane region" description="Helical" evidence="8">
    <location>
        <begin position="495"/>
        <end position="514"/>
    </location>
</feature>
<feature type="transmembrane region" description="Helical" evidence="8">
    <location>
        <begin position="345"/>
        <end position="363"/>
    </location>
</feature>
<feature type="region of interest" description="Disordered" evidence="7">
    <location>
        <begin position="1"/>
        <end position="21"/>
    </location>
</feature>
<evidence type="ECO:0000256" key="5">
    <source>
        <dbReference type="ARBA" id="ARBA00022989"/>
    </source>
</evidence>
<dbReference type="Proteomes" id="UP001358417">
    <property type="component" value="Unassembled WGS sequence"/>
</dbReference>
<dbReference type="Gene3D" id="1.20.1740.10">
    <property type="entry name" value="Amino acid/polyamine transporter I"/>
    <property type="match status" value="1"/>
</dbReference>
<evidence type="ECO:0000256" key="6">
    <source>
        <dbReference type="ARBA" id="ARBA00023136"/>
    </source>
</evidence>
<keyword evidence="4" id="KW-0029">Amino-acid transport</keyword>
<dbReference type="GO" id="GO:0015171">
    <property type="term" value="F:amino acid transmembrane transporter activity"/>
    <property type="evidence" value="ECO:0007669"/>
    <property type="project" value="TreeGrafter"/>
</dbReference>
<dbReference type="PANTHER" id="PTHR43341:SF39">
    <property type="entry name" value="AMINO ACID TRANSPORTER (EUROFUNG)-RELATED"/>
    <property type="match status" value="1"/>
</dbReference>
<dbReference type="Pfam" id="PF00324">
    <property type="entry name" value="AA_permease"/>
    <property type="match status" value="1"/>
</dbReference>
<evidence type="ECO:0000256" key="8">
    <source>
        <dbReference type="SAM" id="Phobius"/>
    </source>
</evidence>
<evidence type="ECO:0000259" key="9">
    <source>
        <dbReference type="Pfam" id="PF00324"/>
    </source>
</evidence>
<feature type="transmembrane region" description="Helical" evidence="8">
    <location>
        <begin position="416"/>
        <end position="439"/>
    </location>
</feature>
<name>A0AAV9NQI1_9EURO</name>
<feature type="domain" description="Amino acid permease/ SLC12A" evidence="9">
    <location>
        <begin position="56"/>
        <end position="518"/>
    </location>
</feature>
<evidence type="ECO:0000313" key="11">
    <source>
        <dbReference type="Proteomes" id="UP001358417"/>
    </source>
</evidence>
<feature type="transmembrane region" description="Helical" evidence="8">
    <location>
        <begin position="200"/>
        <end position="217"/>
    </location>
</feature>
<dbReference type="GeneID" id="89968386"/>
<evidence type="ECO:0000256" key="4">
    <source>
        <dbReference type="ARBA" id="ARBA00022970"/>
    </source>
</evidence>
<dbReference type="AlphaFoldDB" id="A0AAV9NQI1"/>
<keyword evidence="6 8" id="KW-0472">Membrane</keyword>
<evidence type="ECO:0000256" key="3">
    <source>
        <dbReference type="ARBA" id="ARBA00022692"/>
    </source>
</evidence>
<keyword evidence="5 8" id="KW-1133">Transmembrane helix</keyword>
<dbReference type="GO" id="GO:0016020">
    <property type="term" value="C:membrane"/>
    <property type="evidence" value="ECO:0007669"/>
    <property type="project" value="UniProtKB-SubCell"/>
</dbReference>
<keyword evidence="3 8" id="KW-0812">Transmembrane</keyword>
<dbReference type="InterPro" id="IPR050524">
    <property type="entry name" value="APC_YAT"/>
</dbReference>
<proteinExistence type="predicted"/>
<feature type="transmembrane region" description="Helical" evidence="8">
    <location>
        <begin position="460"/>
        <end position="483"/>
    </location>
</feature>